<feature type="domain" description="Gram-positive cocci surface proteins LPxTG" evidence="8">
    <location>
        <begin position="392"/>
        <end position="428"/>
    </location>
</feature>
<feature type="chain" id="PRO_5031272798" evidence="7">
    <location>
        <begin position="33"/>
        <end position="431"/>
    </location>
</feature>
<name>A0A7W7H9Z8_9ACTN</name>
<comment type="caution">
    <text evidence="10">The sequence shown here is derived from an EMBL/GenBank/DDBJ whole genome shotgun (WGS) entry which is preliminary data.</text>
</comment>
<dbReference type="EMBL" id="JACHNC010000001">
    <property type="protein sequence ID" value="MBB4746743.1"/>
    <property type="molecule type" value="Genomic_DNA"/>
</dbReference>
<dbReference type="InterPro" id="IPR019931">
    <property type="entry name" value="LPXTG_anchor"/>
</dbReference>
<gene>
    <name evidence="9" type="ORF">Alo02nite_17070</name>
    <name evidence="10" type="ORF">BJ964_000904</name>
</gene>
<dbReference type="AlphaFoldDB" id="A0A7W7H9Z8"/>
<keyword evidence="4" id="KW-0572">Peptidoglycan-anchor</keyword>
<evidence type="ECO:0000313" key="11">
    <source>
        <dbReference type="Proteomes" id="UP000590511"/>
    </source>
</evidence>
<feature type="region of interest" description="Disordered" evidence="5">
    <location>
        <begin position="137"/>
        <end position="166"/>
    </location>
</feature>
<feature type="compositionally biased region" description="Basic and acidic residues" evidence="5">
    <location>
        <begin position="137"/>
        <end position="153"/>
    </location>
</feature>
<evidence type="ECO:0000256" key="2">
    <source>
        <dbReference type="ARBA" id="ARBA00022525"/>
    </source>
</evidence>
<evidence type="ECO:0000313" key="12">
    <source>
        <dbReference type="Proteomes" id="UP000631312"/>
    </source>
</evidence>
<dbReference type="NCBIfam" id="TIGR01167">
    <property type="entry name" value="LPXTG_anchor"/>
    <property type="match status" value="1"/>
</dbReference>
<proteinExistence type="predicted"/>
<reference evidence="10 11" key="1">
    <citation type="submission" date="2020-08" db="EMBL/GenBank/DDBJ databases">
        <title>Sequencing the genomes of 1000 actinobacteria strains.</title>
        <authorList>
            <person name="Klenk H.-P."/>
        </authorList>
    </citation>
    <scope>NUCLEOTIDE SEQUENCE [LARGE SCALE GENOMIC DNA]</scope>
    <source>
        <strain evidence="10 11">DSM 43150</strain>
    </source>
</reference>
<protein>
    <submittedName>
        <fullName evidence="10">LPXTG-motif cell wall-anchored protein</fullName>
    </submittedName>
</protein>
<sequence>MRRTPRAVALAAGLLLGLTGLVALGSPATASAHPRCTPVAEAKYQHTFDGPGGTATIELLNGPLCGEQSFALVAYTAPSAKFATPQYVLDSSVKKFAPAAKGELTVSKLDFKVEVPECFTQVDFVFGDKIIDPLTDDSDRYNDRKVGSDRGEGSRSVPVPGSNSPRQAWYNGGAGTCVAEPVVEALPDCEGNVQLTLINRSTFSQPFVITADGGFTKSETVKVRQEPVVVTVPAANAKNIVVQSRGKELYRGDWSKPADCQVPEVGTPEANVASTCDALTFTVKNPENGAALEAVFTPSTGTAQTLALQPGQTKSVAFRATEGLKVTVSGDLDVLNGEVAWEKPGDCDTPQPPAETTAPPTPEETTPPAEQSPSTPVTTAYTSVADGGDDDGSLPLTGSAAASIAGGAFLLLVVGGVLFFLARRRKVDFTA</sequence>
<evidence type="ECO:0000256" key="7">
    <source>
        <dbReference type="SAM" id="SignalP"/>
    </source>
</evidence>
<feature type="compositionally biased region" description="Low complexity" evidence="5">
    <location>
        <begin position="354"/>
        <end position="376"/>
    </location>
</feature>
<keyword evidence="12" id="KW-1185">Reference proteome</keyword>
<keyword evidence="6" id="KW-1133">Transmembrane helix</keyword>
<dbReference type="Proteomes" id="UP000631312">
    <property type="component" value="Unassembled WGS sequence"/>
</dbReference>
<dbReference type="Pfam" id="PF00746">
    <property type="entry name" value="Gram_pos_anchor"/>
    <property type="match status" value="1"/>
</dbReference>
<accession>A0A7W7H9Z8</accession>
<evidence type="ECO:0000256" key="1">
    <source>
        <dbReference type="ARBA" id="ARBA00022512"/>
    </source>
</evidence>
<dbReference type="EMBL" id="BOMP01000026">
    <property type="protein sequence ID" value="GIE38809.1"/>
    <property type="molecule type" value="Genomic_DNA"/>
</dbReference>
<organism evidence="10 11">
    <name type="scientific">Actinoplanes lobatus</name>
    <dbReference type="NCBI Taxonomy" id="113568"/>
    <lineage>
        <taxon>Bacteria</taxon>
        <taxon>Bacillati</taxon>
        <taxon>Actinomycetota</taxon>
        <taxon>Actinomycetes</taxon>
        <taxon>Micromonosporales</taxon>
        <taxon>Micromonosporaceae</taxon>
        <taxon>Actinoplanes</taxon>
    </lineage>
</organism>
<feature type="transmembrane region" description="Helical" evidence="6">
    <location>
        <begin position="400"/>
        <end position="422"/>
    </location>
</feature>
<evidence type="ECO:0000313" key="9">
    <source>
        <dbReference type="EMBL" id="GIE38809.1"/>
    </source>
</evidence>
<feature type="signal peptide" evidence="7">
    <location>
        <begin position="1"/>
        <end position="32"/>
    </location>
</feature>
<keyword evidence="2" id="KW-0964">Secreted</keyword>
<evidence type="ECO:0000256" key="3">
    <source>
        <dbReference type="ARBA" id="ARBA00022729"/>
    </source>
</evidence>
<keyword evidence="6" id="KW-0812">Transmembrane</keyword>
<evidence type="ECO:0000256" key="5">
    <source>
        <dbReference type="SAM" id="MobiDB-lite"/>
    </source>
</evidence>
<evidence type="ECO:0000259" key="8">
    <source>
        <dbReference type="Pfam" id="PF00746"/>
    </source>
</evidence>
<evidence type="ECO:0000313" key="10">
    <source>
        <dbReference type="EMBL" id="MBB4746743.1"/>
    </source>
</evidence>
<evidence type="ECO:0000256" key="6">
    <source>
        <dbReference type="SAM" id="Phobius"/>
    </source>
</evidence>
<dbReference type="RefSeq" id="WP_188119496.1">
    <property type="nucleotide sequence ID" value="NZ_BOMP01000026.1"/>
</dbReference>
<keyword evidence="6" id="KW-0472">Membrane</keyword>
<evidence type="ECO:0000256" key="4">
    <source>
        <dbReference type="ARBA" id="ARBA00023088"/>
    </source>
</evidence>
<dbReference type="Proteomes" id="UP000590511">
    <property type="component" value="Unassembled WGS sequence"/>
</dbReference>
<keyword evidence="3 7" id="KW-0732">Signal</keyword>
<reference evidence="9 12" key="2">
    <citation type="submission" date="2021-01" db="EMBL/GenBank/DDBJ databases">
        <title>Whole genome shotgun sequence of Actinoplanes lobatus NBRC 12513.</title>
        <authorList>
            <person name="Komaki H."/>
            <person name="Tamura T."/>
        </authorList>
    </citation>
    <scope>NUCLEOTIDE SEQUENCE [LARGE SCALE GENOMIC DNA]</scope>
    <source>
        <strain evidence="9 12">NBRC 12513</strain>
    </source>
</reference>
<feature type="region of interest" description="Disordered" evidence="5">
    <location>
        <begin position="342"/>
        <end position="390"/>
    </location>
</feature>
<keyword evidence="1" id="KW-0134">Cell wall</keyword>